<evidence type="ECO:0000313" key="7">
    <source>
        <dbReference type="Proteomes" id="UP001316087"/>
    </source>
</evidence>
<dbReference type="EMBL" id="JAKZFC010000007">
    <property type="protein sequence ID" value="MCH7323320.1"/>
    <property type="molecule type" value="Genomic_DNA"/>
</dbReference>
<dbReference type="Proteomes" id="UP001316087">
    <property type="component" value="Unassembled WGS sequence"/>
</dbReference>
<dbReference type="SUPFAM" id="SSF53335">
    <property type="entry name" value="S-adenosyl-L-methionine-dependent methyltransferases"/>
    <property type="match status" value="1"/>
</dbReference>
<keyword evidence="7" id="KW-1185">Reference proteome</keyword>
<sequence length="235" mass="26662">MKQIQNSKYLELLSVLGIGGAHPGGINLTKEIFKHEPINDSCHVLDVGCGTGQTAAYLTQTFGAKVTALDINPTMLEKAKYRMKSNELHVEFIEGSIENTSLLDSHFDFIITESVLSFVNKPKALSEIYRLLKDGGRFIAIEQTMNERLAPADELEIMQFYGFDSLLMESDWEALLIQAGFENIQIQNHTTIESEPDFHYSNEIDPELYNVMKKHIEIMLNYQGIISYRIYACTK</sequence>
<dbReference type="RefSeq" id="WP_241370492.1">
    <property type="nucleotide sequence ID" value="NZ_JAKZFC010000007.1"/>
</dbReference>
<gene>
    <name evidence="6" type="ORF">LZ480_15700</name>
</gene>
<dbReference type="CDD" id="cd02440">
    <property type="entry name" value="AdoMet_MTases"/>
    <property type="match status" value="1"/>
</dbReference>
<keyword evidence="3" id="KW-0808">Transferase</keyword>
<evidence type="ECO:0000313" key="6">
    <source>
        <dbReference type="EMBL" id="MCH7323320.1"/>
    </source>
</evidence>
<comment type="pathway">
    <text evidence="1">Lipid metabolism.</text>
</comment>
<name>A0ABS9UHC0_9BACL</name>
<comment type="caution">
    <text evidence="6">The sequence shown here is derived from an EMBL/GenBank/DDBJ whole genome shotgun (WGS) entry which is preliminary data.</text>
</comment>
<dbReference type="InterPro" id="IPR013216">
    <property type="entry name" value="Methyltransf_11"/>
</dbReference>
<dbReference type="PANTHER" id="PTHR44307">
    <property type="entry name" value="PHOSPHOETHANOLAMINE METHYLTRANSFERASE"/>
    <property type="match status" value="1"/>
</dbReference>
<dbReference type="Pfam" id="PF08241">
    <property type="entry name" value="Methyltransf_11"/>
    <property type="match status" value="1"/>
</dbReference>
<dbReference type="PANTHER" id="PTHR44307:SF2">
    <property type="entry name" value="PHOSPHOETHANOLAMINE METHYLTRANSFERASE ISOFORM X1"/>
    <property type="match status" value="1"/>
</dbReference>
<organism evidence="6 7">
    <name type="scientific">Solibacillus palustris</name>
    <dbReference type="NCBI Taxonomy" id="2908203"/>
    <lineage>
        <taxon>Bacteria</taxon>
        <taxon>Bacillati</taxon>
        <taxon>Bacillota</taxon>
        <taxon>Bacilli</taxon>
        <taxon>Bacillales</taxon>
        <taxon>Caryophanaceae</taxon>
        <taxon>Solibacillus</taxon>
    </lineage>
</organism>
<dbReference type="InterPro" id="IPR029063">
    <property type="entry name" value="SAM-dependent_MTases_sf"/>
</dbReference>
<evidence type="ECO:0000256" key="1">
    <source>
        <dbReference type="ARBA" id="ARBA00005189"/>
    </source>
</evidence>
<dbReference type="GO" id="GO:0008168">
    <property type="term" value="F:methyltransferase activity"/>
    <property type="evidence" value="ECO:0007669"/>
    <property type="project" value="UniProtKB-KW"/>
</dbReference>
<protein>
    <submittedName>
        <fullName evidence="6">Methyltransferase domain-containing protein</fullName>
    </submittedName>
</protein>
<evidence type="ECO:0000256" key="4">
    <source>
        <dbReference type="ARBA" id="ARBA00025707"/>
    </source>
</evidence>
<feature type="domain" description="Methyltransferase type 11" evidence="5">
    <location>
        <begin position="45"/>
        <end position="139"/>
    </location>
</feature>
<keyword evidence="2 6" id="KW-0489">Methyltransferase</keyword>
<proteinExistence type="predicted"/>
<dbReference type="Gene3D" id="3.40.50.150">
    <property type="entry name" value="Vaccinia Virus protein VP39"/>
    <property type="match status" value="1"/>
</dbReference>
<evidence type="ECO:0000256" key="3">
    <source>
        <dbReference type="ARBA" id="ARBA00022679"/>
    </source>
</evidence>
<evidence type="ECO:0000259" key="5">
    <source>
        <dbReference type="Pfam" id="PF08241"/>
    </source>
</evidence>
<accession>A0ABS9UHC0</accession>
<comment type="pathway">
    <text evidence="4">Phospholipid metabolism.</text>
</comment>
<reference evidence="6 7" key="1">
    <citation type="submission" date="2022-03" db="EMBL/GenBank/DDBJ databases">
        <authorList>
            <person name="Jo J.-H."/>
            <person name="Im W.-T."/>
        </authorList>
    </citation>
    <scope>NUCLEOTIDE SEQUENCE [LARGE SCALE GENOMIC DNA]</scope>
    <source>
        <strain evidence="6 7">MA9</strain>
    </source>
</reference>
<evidence type="ECO:0000256" key="2">
    <source>
        <dbReference type="ARBA" id="ARBA00022603"/>
    </source>
</evidence>
<dbReference type="GO" id="GO:0032259">
    <property type="term" value="P:methylation"/>
    <property type="evidence" value="ECO:0007669"/>
    <property type="project" value="UniProtKB-KW"/>
</dbReference>